<keyword evidence="2" id="KW-1185">Reference proteome</keyword>
<sequence>MKEEYWPIGAILLFHFGRIINNYYLKWKYRQVDKEIADINYDTYLDLREQTFALTPTDLGVMFPTNTETAFGIIMEMHTGTAIQSIVAFSTGEVWLYNSINPRKHVSDKENSSLTTTALAAITAAQYHYARMRRNNKGELLPGHIKFHILTNHDVYSADDPIDAFLDNSSQWEELFNNASAIIEEWNNISKSNPIKRVYPKFKINRTRPANL</sequence>
<dbReference type="AlphaFoldDB" id="A0A3E2NMR2"/>
<dbReference type="OrthoDB" id="796059at2"/>
<reference evidence="1 2" key="1">
    <citation type="submission" date="2018-08" db="EMBL/GenBank/DDBJ databases">
        <title>Mucilaginibacter terrae sp. nov., isolated from manganese diggings.</title>
        <authorList>
            <person name="Huang Y."/>
            <person name="Zhou Z."/>
        </authorList>
    </citation>
    <scope>NUCLEOTIDE SEQUENCE [LARGE SCALE GENOMIC DNA]</scope>
    <source>
        <strain evidence="1 2">ZH6</strain>
    </source>
</reference>
<evidence type="ECO:0000313" key="1">
    <source>
        <dbReference type="EMBL" id="RFZ82284.1"/>
    </source>
</evidence>
<dbReference type="Proteomes" id="UP000260823">
    <property type="component" value="Unassembled WGS sequence"/>
</dbReference>
<organism evidence="1 2">
    <name type="scientific">Mucilaginibacter terrenus</name>
    <dbReference type="NCBI Taxonomy" id="2482727"/>
    <lineage>
        <taxon>Bacteria</taxon>
        <taxon>Pseudomonadati</taxon>
        <taxon>Bacteroidota</taxon>
        <taxon>Sphingobacteriia</taxon>
        <taxon>Sphingobacteriales</taxon>
        <taxon>Sphingobacteriaceae</taxon>
        <taxon>Mucilaginibacter</taxon>
    </lineage>
</organism>
<evidence type="ECO:0000313" key="2">
    <source>
        <dbReference type="Proteomes" id="UP000260823"/>
    </source>
</evidence>
<dbReference type="RefSeq" id="WP_117384308.1">
    <property type="nucleotide sequence ID" value="NZ_QWDE01000003.1"/>
</dbReference>
<accession>A0A3E2NMR2</accession>
<name>A0A3E2NMR2_9SPHI</name>
<dbReference type="EMBL" id="QWDE01000003">
    <property type="protein sequence ID" value="RFZ82284.1"/>
    <property type="molecule type" value="Genomic_DNA"/>
</dbReference>
<comment type="caution">
    <text evidence="1">The sequence shown here is derived from an EMBL/GenBank/DDBJ whole genome shotgun (WGS) entry which is preliminary data.</text>
</comment>
<proteinExistence type="predicted"/>
<protein>
    <submittedName>
        <fullName evidence="1">Uncharacterized protein</fullName>
    </submittedName>
</protein>
<gene>
    <name evidence="1" type="ORF">DYU05_16860</name>
</gene>